<dbReference type="GO" id="GO:0038023">
    <property type="term" value="F:signaling receptor activity"/>
    <property type="evidence" value="ECO:0007669"/>
    <property type="project" value="InterPro"/>
</dbReference>
<dbReference type="Proteomes" id="UP000185766">
    <property type="component" value="Unassembled WGS sequence"/>
</dbReference>
<evidence type="ECO:0000256" key="8">
    <source>
        <dbReference type="ARBA" id="ARBA00023004"/>
    </source>
</evidence>
<evidence type="ECO:0000256" key="10">
    <source>
        <dbReference type="ARBA" id="ARBA00023077"/>
    </source>
</evidence>
<keyword evidence="13 14" id="KW-0998">Cell outer membrane</keyword>
<evidence type="ECO:0000313" key="20">
    <source>
        <dbReference type="Proteomes" id="UP000185766"/>
    </source>
</evidence>
<dbReference type="Gene3D" id="2.40.170.20">
    <property type="entry name" value="TonB-dependent receptor, beta-barrel domain"/>
    <property type="match status" value="1"/>
</dbReference>
<evidence type="ECO:0000256" key="11">
    <source>
        <dbReference type="ARBA" id="ARBA00023136"/>
    </source>
</evidence>
<gene>
    <name evidence="19" type="ORF">SAMN05216214_10253</name>
</gene>
<dbReference type="PANTHER" id="PTHR32552:SF68">
    <property type="entry name" value="FERRICHROME OUTER MEMBRANE TRANSPORTER_PHAGE RECEPTOR"/>
    <property type="match status" value="1"/>
</dbReference>
<dbReference type="NCBIfam" id="TIGR01783">
    <property type="entry name" value="TonB-siderophor"/>
    <property type="match status" value="1"/>
</dbReference>
<comment type="subcellular location">
    <subcellularLocation>
        <location evidence="1 14">Cell outer membrane</location>
        <topology evidence="1 14">Multi-pass membrane protein</topology>
    </subcellularLocation>
</comment>
<dbReference type="GO" id="GO:0015344">
    <property type="term" value="F:siderophore uptake transmembrane transporter activity"/>
    <property type="evidence" value="ECO:0007669"/>
    <property type="project" value="TreeGrafter"/>
</dbReference>
<dbReference type="SUPFAM" id="SSF56935">
    <property type="entry name" value="Porins"/>
    <property type="match status" value="1"/>
</dbReference>
<evidence type="ECO:0000256" key="1">
    <source>
        <dbReference type="ARBA" id="ARBA00004571"/>
    </source>
</evidence>
<organism evidence="19 20">
    <name type="scientific">Atopomonas hussainii</name>
    <dbReference type="NCBI Taxonomy" id="1429083"/>
    <lineage>
        <taxon>Bacteria</taxon>
        <taxon>Pseudomonadati</taxon>
        <taxon>Pseudomonadota</taxon>
        <taxon>Gammaproteobacteria</taxon>
        <taxon>Pseudomonadales</taxon>
        <taxon>Pseudomonadaceae</taxon>
        <taxon>Atopomonas</taxon>
    </lineage>
</organism>
<keyword evidence="4 14" id="KW-1134">Transmembrane beta strand</keyword>
<proteinExistence type="inferred from homology"/>
<dbReference type="InterPro" id="IPR000531">
    <property type="entry name" value="Beta-barrel_TonB"/>
</dbReference>
<dbReference type="Gene3D" id="2.170.130.10">
    <property type="entry name" value="TonB-dependent receptor, plug domain"/>
    <property type="match status" value="1"/>
</dbReference>
<dbReference type="InterPro" id="IPR036942">
    <property type="entry name" value="Beta-barrel_TonB_sf"/>
</dbReference>
<keyword evidence="7 16" id="KW-0732">Signal</keyword>
<dbReference type="PANTHER" id="PTHR32552">
    <property type="entry name" value="FERRICHROME IRON RECEPTOR-RELATED"/>
    <property type="match status" value="1"/>
</dbReference>
<keyword evidence="9" id="KW-0406">Ion transport</keyword>
<dbReference type="PROSITE" id="PS52016">
    <property type="entry name" value="TONB_DEPENDENT_REC_3"/>
    <property type="match status" value="1"/>
</dbReference>
<comment type="similarity">
    <text evidence="2 14 15">Belongs to the TonB-dependent receptor family.</text>
</comment>
<keyword evidence="3 14" id="KW-0813">Transport</keyword>
<dbReference type="Pfam" id="PF07715">
    <property type="entry name" value="Plug"/>
    <property type="match status" value="1"/>
</dbReference>
<keyword evidence="12 19" id="KW-0675">Receptor</keyword>
<evidence type="ECO:0000256" key="3">
    <source>
        <dbReference type="ARBA" id="ARBA00022448"/>
    </source>
</evidence>
<name>A0A1H7GED9_9GAMM</name>
<keyword evidence="10 15" id="KW-0798">TonB box</keyword>
<reference evidence="19 20" key="1">
    <citation type="submission" date="2016-10" db="EMBL/GenBank/DDBJ databases">
        <authorList>
            <person name="de Groot N.N."/>
        </authorList>
    </citation>
    <scope>NUCLEOTIDE SEQUENCE [LARGE SCALE GENOMIC DNA]</scope>
    <source>
        <strain evidence="19 20">JCM 19513</strain>
    </source>
</reference>
<keyword evidence="6 14" id="KW-0812">Transmembrane</keyword>
<sequence length="717" mass="78773">MSRPAFQLLPLAAALCAVSVSLSSHAAERTHSMGTVDVVGEQQSDTRPVKGYNAKQSRTATKTDTALIDVPQSVTVVPQDLIKDMSLQSVSEVVQYVPGVQASQGEGNRDAVNFRGAGVSTGDFYLDGMRDDVQTYRDLYNTDRIEVLKGANAMIFGRGGAGGVINRVSKEAGWDPVREISLSYGSWDHRRSTLDVGSPVNDNVALRLNAVYEDSHSYRDGVDLKRYGLTPTMTLRPSEQTKVVLSAEYFNDQRIGDRGVPSVNGAGNSSLGNRPWQLGETDTFWGNAAQSPNETDTHAFNALVEHEFNNGVTLRNRLRYADYDKYYQNVYITRAMQNDGNVRIGAYRDETERENLINQTDLLYTLHTGSITHKLLLGTEFGQQDTDNRRLIPQSGETLGNVTAANPTYNGPVSFTKLSRDRQSEADIAAVYLQDQVVLSDQWELVLGLRQDRFKVDHRDNLANTQTNTTDDKLSPRAGLIFKPIENVSLYASYSETFVPRAGDQVVDLTPSSSALSPEKFINHEVGAKWDITPALAVTAALYQLERQNVAIQDPSNPTQSILVDGQQTQGFELGVSGNITEQWSMFGGYAWQDGEITEAQGTGSSAIAEGAELAQTPEETFSLWNRYDLNDRWGVALGMISRAQMYAAVPTASQSTLLPGYTRFDAAVYHTISADLALQVNVENLTNKEYAQSAHNNNNIVPGAPLNARATLIYSF</sequence>
<evidence type="ECO:0000256" key="14">
    <source>
        <dbReference type="PROSITE-ProRule" id="PRU01360"/>
    </source>
</evidence>
<evidence type="ECO:0000256" key="6">
    <source>
        <dbReference type="ARBA" id="ARBA00022692"/>
    </source>
</evidence>
<dbReference type="EMBL" id="FOAS01000002">
    <property type="protein sequence ID" value="SEK36404.1"/>
    <property type="molecule type" value="Genomic_DNA"/>
</dbReference>
<evidence type="ECO:0000256" key="7">
    <source>
        <dbReference type="ARBA" id="ARBA00022729"/>
    </source>
</evidence>
<evidence type="ECO:0000256" key="2">
    <source>
        <dbReference type="ARBA" id="ARBA00009810"/>
    </source>
</evidence>
<dbReference type="InterPro" id="IPR012910">
    <property type="entry name" value="Plug_dom"/>
</dbReference>
<evidence type="ECO:0000259" key="17">
    <source>
        <dbReference type="Pfam" id="PF00593"/>
    </source>
</evidence>
<keyword evidence="8" id="KW-0408">Iron</keyword>
<dbReference type="AlphaFoldDB" id="A0A1H7GED9"/>
<dbReference type="InterPro" id="IPR039426">
    <property type="entry name" value="TonB-dep_rcpt-like"/>
</dbReference>
<dbReference type="RefSeq" id="WP_074864499.1">
    <property type="nucleotide sequence ID" value="NZ_FOAS01000002.1"/>
</dbReference>
<dbReference type="InterPro" id="IPR010105">
    <property type="entry name" value="TonB_sidphr_rcpt"/>
</dbReference>
<dbReference type="GO" id="GO:0009279">
    <property type="term" value="C:cell outer membrane"/>
    <property type="evidence" value="ECO:0007669"/>
    <property type="project" value="UniProtKB-SubCell"/>
</dbReference>
<evidence type="ECO:0000313" key="19">
    <source>
        <dbReference type="EMBL" id="SEK36404.1"/>
    </source>
</evidence>
<evidence type="ECO:0000259" key="18">
    <source>
        <dbReference type="Pfam" id="PF07715"/>
    </source>
</evidence>
<feature type="signal peptide" evidence="16">
    <location>
        <begin position="1"/>
        <end position="26"/>
    </location>
</feature>
<dbReference type="FunFam" id="2.170.130.10:FF:000001">
    <property type="entry name" value="Catecholate siderophore TonB-dependent receptor"/>
    <property type="match status" value="1"/>
</dbReference>
<keyword evidence="11 14" id="KW-0472">Membrane</keyword>
<protein>
    <submittedName>
        <fullName evidence="19">Catecholate siderophore receptor</fullName>
    </submittedName>
</protein>
<dbReference type="STRING" id="1429083.GCA_001885685_02661"/>
<keyword evidence="5" id="KW-0410">Iron transport</keyword>
<dbReference type="InterPro" id="IPR037066">
    <property type="entry name" value="Plug_dom_sf"/>
</dbReference>
<evidence type="ECO:0000256" key="5">
    <source>
        <dbReference type="ARBA" id="ARBA00022496"/>
    </source>
</evidence>
<evidence type="ECO:0000256" key="12">
    <source>
        <dbReference type="ARBA" id="ARBA00023170"/>
    </source>
</evidence>
<feature type="domain" description="TonB-dependent receptor plug" evidence="18">
    <location>
        <begin position="67"/>
        <end position="164"/>
    </location>
</feature>
<evidence type="ECO:0000256" key="9">
    <source>
        <dbReference type="ARBA" id="ARBA00023065"/>
    </source>
</evidence>
<dbReference type="GO" id="GO:0015891">
    <property type="term" value="P:siderophore transport"/>
    <property type="evidence" value="ECO:0007669"/>
    <property type="project" value="InterPro"/>
</dbReference>
<evidence type="ECO:0000256" key="16">
    <source>
        <dbReference type="SAM" id="SignalP"/>
    </source>
</evidence>
<feature type="chain" id="PRO_5010336572" evidence="16">
    <location>
        <begin position="27"/>
        <end position="717"/>
    </location>
</feature>
<dbReference type="CDD" id="cd01347">
    <property type="entry name" value="ligand_gated_channel"/>
    <property type="match status" value="1"/>
</dbReference>
<evidence type="ECO:0000256" key="15">
    <source>
        <dbReference type="RuleBase" id="RU003357"/>
    </source>
</evidence>
<keyword evidence="20" id="KW-1185">Reference proteome</keyword>
<evidence type="ECO:0000256" key="13">
    <source>
        <dbReference type="ARBA" id="ARBA00023237"/>
    </source>
</evidence>
<dbReference type="Pfam" id="PF00593">
    <property type="entry name" value="TonB_dep_Rec_b-barrel"/>
    <property type="match status" value="1"/>
</dbReference>
<feature type="domain" description="TonB-dependent receptor-like beta-barrel" evidence="17">
    <location>
        <begin position="249"/>
        <end position="686"/>
    </location>
</feature>
<evidence type="ECO:0000256" key="4">
    <source>
        <dbReference type="ARBA" id="ARBA00022452"/>
    </source>
</evidence>
<accession>A0A1H7GED9</accession>